<reference evidence="1 2" key="1">
    <citation type="journal article" date="2019" name="Genome Biol. Evol.">
        <title>Day and night: Metabolic profiles and evolutionary relationships of six axenic non-marine cyanobacteria.</title>
        <authorList>
            <person name="Will S.E."/>
            <person name="Henke P."/>
            <person name="Boedeker C."/>
            <person name="Huang S."/>
            <person name="Brinkmann H."/>
            <person name="Rohde M."/>
            <person name="Jarek M."/>
            <person name="Friedl T."/>
            <person name="Seufert S."/>
            <person name="Schumacher M."/>
            <person name="Overmann J."/>
            <person name="Neumann-Schaal M."/>
            <person name="Petersen J."/>
        </authorList>
    </citation>
    <scope>NUCLEOTIDE SEQUENCE [LARGE SCALE GENOMIC DNA]</scope>
    <source>
        <strain evidence="1 2">SAG 39.79</strain>
    </source>
</reference>
<dbReference type="AlphaFoldDB" id="A0AB37UMM4"/>
<dbReference type="EMBL" id="RSCK01000013">
    <property type="protein sequence ID" value="RUT12537.1"/>
    <property type="molecule type" value="Genomic_DNA"/>
</dbReference>
<evidence type="ECO:0000313" key="2">
    <source>
        <dbReference type="Proteomes" id="UP000282574"/>
    </source>
</evidence>
<organism evidence="1 2">
    <name type="scientific">Chroococcidiopsis cubana SAG 39.79</name>
    <dbReference type="NCBI Taxonomy" id="388085"/>
    <lineage>
        <taxon>Bacteria</taxon>
        <taxon>Bacillati</taxon>
        <taxon>Cyanobacteriota</taxon>
        <taxon>Cyanophyceae</taxon>
        <taxon>Chroococcidiopsidales</taxon>
        <taxon>Chroococcidiopsidaceae</taxon>
        <taxon>Chroococcidiopsis</taxon>
    </lineage>
</organism>
<gene>
    <name evidence="1" type="ORF">DSM107010_21290</name>
</gene>
<comment type="caution">
    <text evidence="1">The sequence shown here is derived from an EMBL/GenBank/DDBJ whole genome shotgun (WGS) entry which is preliminary data.</text>
</comment>
<evidence type="ECO:0000313" key="1">
    <source>
        <dbReference type="EMBL" id="RUT12537.1"/>
    </source>
</evidence>
<proteinExistence type="predicted"/>
<protein>
    <submittedName>
        <fullName evidence="1">Uncharacterized protein</fullName>
    </submittedName>
</protein>
<keyword evidence="2" id="KW-1185">Reference proteome</keyword>
<accession>A0AB37UMM4</accession>
<dbReference type="Proteomes" id="UP000282574">
    <property type="component" value="Unassembled WGS sequence"/>
</dbReference>
<dbReference type="RefSeq" id="WP_015156141.1">
    <property type="nucleotide sequence ID" value="NZ_JAVKZF010000007.1"/>
</dbReference>
<sequence>MTPKLKLVTTNGQAASRQPLSMAVGIPNQKHIPAGAIITSQSDVESLPIVAQSHRSQNSYRQINSCQKGKHPLLKLVA</sequence>
<name>A0AB37UMM4_9CYAN</name>